<dbReference type="AlphaFoldDB" id="A0A0R3TJF1"/>
<name>A0A0R3TJF1_RODNA</name>
<keyword evidence="1" id="KW-1133">Transmembrane helix</keyword>
<sequence length="80" mass="8654">MSHLRLLFLLPAIALRVLCAHLMGSNRTTSFLDDILLDAEADPPSPTSSTILGGFVYYQWAFVALGVSTLCLMIVLVSVS</sequence>
<protein>
    <submittedName>
        <fullName evidence="5">PKD_channel domain-containing protein</fullName>
    </submittedName>
</protein>
<feature type="signal peptide" evidence="2">
    <location>
        <begin position="1"/>
        <end position="19"/>
    </location>
</feature>
<dbReference type="Proteomes" id="UP000278807">
    <property type="component" value="Unassembled WGS sequence"/>
</dbReference>
<evidence type="ECO:0000256" key="1">
    <source>
        <dbReference type="SAM" id="Phobius"/>
    </source>
</evidence>
<dbReference type="OrthoDB" id="10518312at2759"/>
<evidence type="ECO:0000313" key="5">
    <source>
        <dbReference type="WBParaSite" id="HNAJ_0000720101-mRNA-1"/>
    </source>
</evidence>
<evidence type="ECO:0000313" key="3">
    <source>
        <dbReference type="EMBL" id="VDO03057.1"/>
    </source>
</evidence>
<gene>
    <name evidence="3" type="ORF">HNAJ_LOCUS7197</name>
</gene>
<proteinExistence type="predicted"/>
<keyword evidence="1" id="KW-0472">Membrane</keyword>
<organism evidence="5">
    <name type="scientific">Rodentolepis nana</name>
    <name type="common">Dwarf tapeworm</name>
    <name type="synonym">Hymenolepis nana</name>
    <dbReference type="NCBI Taxonomy" id="102285"/>
    <lineage>
        <taxon>Eukaryota</taxon>
        <taxon>Metazoa</taxon>
        <taxon>Spiralia</taxon>
        <taxon>Lophotrochozoa</taxon>
        <taxon>Platyhelminthes</taxon>
        <taxon>Cestoda</taxon>
        <taxon>Eucestoda</taxon>
        <taxon>Cyclophyllidea</taxon>
        <taxon>Hymenolepididae</taxon>
        <taxon>Rodentolepis</taxon>
    </lineage>
</organism>
<accession>A0A0R3TJF1</accession>
<feature type="chain" id="PRO_5043131902" evidence="2">
    <location>
        <begin position="20"/>
        <end position="80"/>
    </location>
</feature>
<reference evidence="5" key="1">
    <citation type="submission" date="2017-02" db="UniProtKB">
        <authorList>
            <consortium name="WormBaseParasite"/>
        </authorList>
    </citation>
    <scope>IDENTIFICATION</scope>
</reference>
<keyword evidence="1" id="KW-0812">Transmembrane</keyword>
<evidence type="ECO:0000256" key="2">
    <source>
        <dbReference type="SAM" id="SignalP"/>
    </source>
</evidence>
<keyword evidence="4" id="KW-1185">Reference proteome</keyword>
<keyword evidence="2" id="KW-0732">Signal</keyword>
<reference evidence="3 4" key="2">
    <citation type="submission" date="2018-11" db="EMBL/GenBank/DDBJ databases">
        <authorList>
            <consortium name="Pathogen Informatics"/>
        </authorList>
    </citation>
    <scope>NUCLEOTIDE SEQUENCE [LARGE SCALE GENOMIC DNA]</scope>
</reference>
<feature type="transmembrane region" description="Helical" evidence="1">
    <location>
        <begin position="57"/>
        <end position="79"/>
    </location>
</feature>
<dbReference type="EMBL" id="UZAE01012016">
    <property type="protein sequence ID" value="VDO03057.1"/>
    <property type="molecule type" value="Genomic_DNA"/>
</dbReference>
<dbReference type="WBParaSite" id="HNAJ_0000720101-mRNA-1">
    <property type="protein sequence ID" value="HNAJ_0000720101-mRNA-1"/>
    <property type="gene ID" value="HNAJ_0000720101"/>
</dbReference>
<evidence type="ECO:0000313" key="4">
    <source>
        <dbReference type="Proteomes" id="UP000278807"/>
    </source>
</evidence>